<proteinExistence type="predicted"/>
<accession>T1DCP8</accession>
<gene>
    <name evidence="2" type="ORF">B1B_00316</name>
</gene>
<dbReference type="AlphaFoldDB" id="T1DCP8"/>
<comment type="caution">
    <text evidence="2">The sequence shown here is derived from an EMBL/GenBank/DDBJ whole genome shotgun (WGS) entry which is preliminary data.</text>
</comment>
<organism evidence="2">
    <name type="scientific">mine drainage metagenome</name>
    <dbReference type="NCBI Taxonomy" id="410659"/>
    <lineage>
        <taxon>unclassified sequences</taxon>
        <taxon>metagenomes</taxon>
        <taxon>ecological metagenomes</taxon>
    </lineage>
</organism>
<feature type="domain" description="Mur ligase C-terminal" evidence="1">
    <location>
        <begin position="2"/>
        <end position="106"/>
    </location>
</feature>
<reference evidence="2" key="2">
    <citation type="journal article" date="2014" name="ISME J.">
        <title>Microbial stratification in low pH oxic and suboxic macroscopic growths along an acid mine drainage.</title>
        <authorList>
            <person name="Mendez-Garcia C."/>
            <person name="Mesa V."/>
            <person name="Sprenger R.R."/>
            <person name="Richter M."/>
            <person name="Diez M.S."/>
            <person name="Solano J."/>
            <person name="Bargiela R."/>
            <person name="Golyshina O.V."/>
            <person name="Manteca A."/>
            <person name="Ramos J.L."/>
            <person name="Gallego J.R."/>
            <person name="Llorente I."/>
            <person name="Martins Dos Santos V.A."/>
            <person name="Jensen O.N."/>
            <person name="Pelaez A.I."/>
            <person name="Sanchez J."/>
            <person name="Ferrer M."/>
        </authorList>
    </citation>
    <scope>NUCLEOTIDE SEQUENCE</scope>
</reference>
<sequence length="127" mass="14675">MLVDCAHNPPAARALVTSYKQIFKEKPAVLLGMLNDKDWYTFAHTISEIADEVVFTRPDEPERSLDPVMFDKYCGSFFKRTHIIEDIEEAFEYMMQHYDRILVTGSIYLVGKIKELTGSNLYPYITA</sequence>
<protein>
    <submittedName>
        <fullName evidence="2">Folylpolyglutamate synthase/dihydrofolate synthase</fullName>
    </submittedName>
</protein>
<dbReference type="SUPFAM" id="SSF53244">
    <property type="entry name" value="MurD-like peptide ligases, peptide-binding domain"/>
    <property type="match status" value="1"/>
</dbReference>
<evidence type="ECO:0000313" key="2">
    <source>
        <dbReference type="EMBL" id="EQD79219.1"/>
    </source>
</evidence>
<evidence type="ECO:0000259" key="1">
    <source>
        <dbReference type="Pfam" id="PF02875"/>
    </source>
</evidence>
<dbReference type="Gene3D" id="3.90.190.20">
    <property type="entry name" value="Mur ligase, C-terminal domain"/>
    <property type="match status" value="1"/>
</dbReference>
<dbReference type="InterPro" id="IPR036615">
    <property type="entry name" value="Mur_ligase_C_dom_sf"/>
</dbReference>
<dbReference type="EMBL" id="AUZY01000242">
    <property type="protein sequence ID" value="EQD79219.1"/>
    <property type="molecule type" value="Genomic_DNA"/>
</dbReference>
<name>T1DCP8_9ZZZZ</name>
<dbReference type="Pfam" id="PF02875">
    <property type="entry name" value="Mur_ligase_C"/>
    <property type="match status" value="1"/>
</dbReference>
<reference evidence="2" key="1">
    <citation type="submission" date="2013-08" db="EMBL/GenBank/DDBJ databases">
        <authorList>
            <person name="Mendez C."/>
            <person name="Richter M."/>
            <person name="Ferrer M."/>
            <person name="Sanchez J."/>
        </authorList>
    </citation>
    <scope>NUCLEOTIDE SEQUENCE</scope>
</reference>
<dbReference type="GO" id="GO:0016881">
    <property type="term" value="F:acid-amino acid ligase activity"/>
    <property type="evidence" value="ECO:0007669"/>
    <property type="project" value="InterPro"/>
</dbReference>
<dbReference type="InterPro" id="IPR004101">
    <property type="entry name" value="Mur_ligase_C"/>
</dbReference>